<comment type="caution">
    <text evidence="3">The sequence shown here is derived from an EMBL/GenBank/DDBJ whole genome shotgun (WGS) entry which is preliminary data.</text>
</comment>
<evidence type="ECO:0000313" key="3">
    <source>
        <dbReference type="EMBL" id="MTD95863.1"/>
    </source>
</evidence>
<gene>
    <name evidence="3" type="ORF">GIW81_16110</name>
</gene>
<feature type="region of interest" description="Disordered" evidence="1">
    <location>
        <begin position="166"/>
        <end position="192"/>
    </location>
</feature>
<keyword evidence="2" id="KW-0812">Transmembrane</keyword>
<reference evidence="3 4" key="1">
    <citation type="submission" date="2019-11" db="EMBL/GenBank/DDBJ databases">
        <title>Identification of a novel strain.</title>
        <authorList>
            <person name="Xu Q."/>
            <person name="Wang G."/>
        </authorList>
    </citation>
    <scope>NUCLEOTIDE SEQUENCE [LARGE SCALE GENOMIC DNA]</scope>
    <source>
        <strain evidence="4">xq</strain>
    </source>
</reference>
<sequence length="192" mass="20678">MNPELDQILPPEPHSAPIPLWVWLLVVALGAVSVYAGYQALSARQLYHEGEAVRNDLAQQRDRLKANVGDLTRQVEQANRTRGEVENALKQSRANTEAASAQIADLQKQVGELQQKSGDLERARDSAAAVAKDAEALKGAKEAADKEVANLKTQLAAAQKKLNQALADLKKEREQVSPVPMGPPPAAAAPKQ</sequence>
<evidence type="ECO:0000313" key="4">
    <source>
        <dbReference type="Proteomes" id="UP000440694"/>
    </source>
</evidence>
<name>A0A6I3KN39_9HYPH</name>
<dbReference type="EMBL" id="WMBQ01000002">
    <property type="protein sequence ID" value="MTD95863.1"/>
    <property type="molecule type" value="Genomic_DNA"/>
</dbReference>
<keyword evidence="2" id="KW-0472">Membrane</keyword>
<feature type="compositionally biased region" description="Pro residues" evidence="1">
    <location>
        <begin position="180"/>
        <end position="192"/>
    </location>
</feature>
<dbReference type="AlphaFoldDB" id="A0A6I3KN39"/>
<feature type="transmembrane region" description="Helical" evidence="2">
    <location>
        <begin position="20"/>
        <end position="38"/>
    </location>
</feature>
<evidence type="ECO:0000256" key="1">
    <source>
        <dbReference type="SAM" id="MobiDB-lite"/>
    </source>
</evidence>
<accession>A0A6I3KN39</accession>
<proteinExistence type="predicted"/>
<dbReference type="RefSeq" id="WP_154740352.1">
    <property type="nucleotide sequence ID" value="NZ_WMBQ01000002.1"/>
</dbReference>
<keyword evidence="2" id="KW-1133">Transmembrane helix</keyword>
<dbReference type="Gene3D" id="1.10.287.1490">
    <property type="match status" value="1"/>
</dbReference>
<evidence type="ECO:0008006" key="5">
    <source>
        <dbReference type="Google" id="ProtNLM"/>
    </source>
</evidence>
<dbReference type="Proteomes" id="UP000440694">
    <property type="component" value="Unassembled WGS sequence"/>
</dbReference>
<organism evidence="3 4">
    <name type="scientific">Hyphomicrobium album</name>
    <dbReference type="NCBI Taxonomy" id="2665159"/>
    <lineage>
        <taxon>Bacteria</taxon>
        <taxon>Pseudomonadati</taxon>
        <taxon>Pseudomonadota</taxon>
        <taxon>Alphaproteobacteria</taxon>
        <taxon>Hyphomicrobiales</taxon>
        <taxon>Hyphomicrobiaceae</taxon>
        <taxon>Hyphomicrobium</taxon>
    </lineage>
</organism>
<protein>
    <recommendedName>
        <fullName evidence="5">Chromosome partition protein Smc</fullName>
    </recommendedName>
</protein>
<evidence type="ECO:0000256" key="2">
    <source>
        <dbReference type="SAM" id="Phobius"/>
    </source>
</evidence>
<keyword evidence="4" id="KW-1185">Reference proteome</keyword>